<keyword evidence="3 9" id="KW-0479">Metal-binding</keyword>
<keyword evidence="2 9" id="KW-0963">Cytoplasm</keyword>
<dbReference type="PANTHER" id="PTHR11108:SF1">
    <property type="entry name" value="FERROCHELATASE, MITOCHONDRIAL"/>
    <property type="match status" value="1"/>
</dbReference>
<dbReference type="InterPro" id="IPR033659">
    <property type="entry name" value="Ferrochelatase_N"/>
</dbReference>
<keyword evidence="5 9" id="KW-0350">Heme biosynthesis</keyword>
<name>A0AAC9IYP9_9BURK</name>
<dbReference type="Pfam" id="PF00762">
    <property type="entry name" value="Ferrochelatase"/>
    <property type="match status" value="1"/>
</dbReference>
<dbReference type="InterPro" id="IPR033644">
    <property type="entry name" value="Ferrochelatase_C"/>
</dbReference>
<dbReference type="HAMAP" id="MF_00323">
    <property type="entry name" value="Ferrochelatase"/>
    <property type="match status" value="1"/>
</dbReference>
<keyword evidence="7 9" id="KW-0627">Porphyrin biosynthesis</keyword>
<dbReference type="NCBIfam" id="TIGR00109">
    <property type="entry name" value="hemH"/>
    <property type="match status" value="1"/>
</dbReference>
<dbReference type="GO" id="GO:0005737">
    <property type="term" value="C:cytoplasm"/>
    <property type="evidence" value="ECO:0007669"/>
    <property type="project" value="UniProtKB-SubCell"/>
</dbReference>
<protein>
    <recommendedName>
        <fullName evidence="9">Ferrochelatase</fullName>
        <ecNumber evidence="9">4.98.1.1</ecNumber>
    </recommendedName>
    <alternativeName>
        <fullName evidence="9">Heme synthase</fullName>
    </alternativeName>
    <alternativeName>
        <fullName evidence="9">Protoheme ferro-lyase</fullName>
    </alternativeName>
</protein>
<comment type="subcellular location">
    <subcellularLocation>
        <location evidence="9">Cytoplasm</location>
    </subcellularLocation>
</comment>
<dbReference type="RefSeq" id="WP_048812157.1">
    <property type="nucleotide sequence ID" value="NZ_CP015016.1"/>
</dbReference>
<evidence type="ECO:0000256" key="4">
    <source>
        <dbReference type="ARBA" id="ARBA00023004"/>
    </source>
</evidence>
<dbReference type="EC" id="4.98.1.1" evidence="9"/>
<dbReference type="SUPFAM" id="SSF53800">
    <property type="entry name" value="Chelatase"/>
    <property type="match status" value="1"/>
</dbReference>
<dbReference type="GeneID" id="31482160"/>
<evidence type="ECO:0000256" key="3">
    <source>
        <dbReference type="ARBA" id="ARBA00022723"/>
    </source>
</evidence>
<dbReference type="Proteomes" id="UP000182060">
    <property type="component" value="Chromosome"/>
</dbReference>
<accession>A0AAC9IYP9</accession>
<comment type="function">
    <text evidence="9">Catalyzes the ferrous insertion into protoporphyrin IX.</text>
</comment>
<evidence type="ECO:0000256" key="8">
    <source>
        <dbReference type="ARBA" id="ARBA00024536"/>
    </source>
</evidence>
<dbReference type="GO" id="GO:0004325">
    <property type="term" value="F:ferrochelatase activity"/>
    <property type="evidence" value="ECO:0007669"/>
    <property type="project" value="UniProtKB-UniRule"/>
</dbReference>
<dbReference type="PANTHER" id="PTHR11108">
    <property type="entry name" value="FERROCHELATASE"/>
    <property type="match status" value="1"/>
</dbReference>
<evidence type="ECO:0000313" key="12">
    <source>
        <dbReference type="Proteomes" id="UP000182060"/>
    </source>
</evidence>
<proteinExistence type="inferred from homology"/>
<feature type="binding site" evidence="9">
    <location>
        <position position="212"/>
    </location>
    <ligand>
        <name>Fe(2+)</name>
        <dbReference type="ChEBI" id="CHEBI:29033"/>
    </ligand>
</feature>
<dbReference type="AlphaFoldDB" id="A0AAC9IYP9"/>
<dbReference type="InterPro" id="IPR001015">
    <property type="entry name" value="Ferrochelatase"/>
</dbReference>
<dbReference type="FunFam" id="3.40.50.1400:FF:000002">
    <property type="entry name" value="Ferrochelatase"/>
    <property type="match status" value="1"/>
</dbReference>
<reference evidence="11" key="1">
    <citation type="journal article" date="2017" name="Appl. Environ. Microbiol.">
        <title>Microdiversification of a pelagic Polynucleobacter species is mainly driven by acquisition of genomic islands from a partially interspecific gene pool.</title>
        <authorList>
            <person name="Hoetzinger M."/>
            <person name="Hahn M.W."/>
            <person name="Jezberova J."/>
            <person name="Schmidt J."/>
            <person name="Koll U."/>
        </authorList>
    </citation>
    <scope>NUCLEOTIDE SEQUENCE</scope>
    <source>
        <strain evidence="11">MWH-RechtKol4</strain>
    </source>
</reference>
<gene>
    <name evidence="9" type="primary">hemH</name>
    <name evidence="11" type="ORF">AOC25_09985</name>
</gene>
<dbReference type="EMBL" id="CP015017">
    <property type="protein sequence ID" value="APC01922.1"/>
    <property type="molecule type" value="Genomic_DNA"/>
</dbReference>
<evidence type="ECO:0000256" key="10">
    <source>
        <dbReference type="RuleBase" id="RU004185"/>
    </source>
</evidence>
<comment type="catalytic activity">
    <reaction evidence="9">
        <text>heme b + 2 H(+) = protoporphyrin IX + Fe(2+)</text>
        <dbReference type="Rhea" id="RHEA:22584"/>
        <dbReference type="ChEBI" id="CHEBI:15378"/>
        <dbReference type="ChEBI" id="CHEBI:29033"/>
        <dbReference type="ChEBI" id="CHEBI:57306"/>
        <dbReference type="ChEBI" id="CHEBI:60344"/>
        <dbReference type="EC" id="4.98.1.1"/>
    </reaction>
</comment>
<comment type="pathway">
    <text evidence="9">Porphyrin-containing compound metabolism; protoheme biosynthesis; protoheme from protoporphyrin-IX: step 1/1.</text>
</comment>
<evidence type="ECO:0000256" key="9">
    <source>
        <dbReference type="HAMAP-Rule" id="MF_00323"/>
    </source>
</evidence>
<dbReference type="GO" id="GO:0006783">
    <property type="term" value="P:heme biosynthetic process"/>
    <property type="evidence" value="ECO:0007669"/>
    <property type="project" value="UniProtKB-UniRule"/>
</dbReference>
<dbReference type="GO" id="GO:0046872">
    <property type="term" value="F:metal ion binding"/>
    <property type="evidence" value="ECO:0007669"/>
    <property type="project" value="UniProtKB-KW"/>
</dbReference>
<evidence type="ECO:0000313" key="11">
    <source>
        <dbReference type="EMBL" id="APC01922.1"/>
    </source>
</evidence>
<evidence type="ECO:0000256" key="6">
    <source>
        <dbReference type="ARBA" id="ARBA00023239"/>
    </source>
</evidence>
<comment type="similarity">
    <text evidence="1 9 10">Belongs to the ferrochelatase family.</text>
</comment>
<sequence>MTLNQNPHLRTSKTAILLLNLGTPSAPTPKAVRAYLKEFLSDPRVVEIPRIIWWCILNGIILPIRSGASAKKYASIWLPKLGSPLMHYSRLQAKELGEKFSQQGHTVLVDLAMRYGQPSTQEALNGLKAQGMERLLVLPLYPQYSATTTASSFDEVFRVLGTWRDQPELRLVKHYHDNPAYIAALRDQVLSSWDKNGRPDFAKGDRFVMSFHGLPKRNLMKGDPYHCECLKTGRLLGESLGLEPGQYIVTFQSRFGKAEWLKPYTASTIEKLAKEGCQRMDIFCPGFPADCLETLEEIAMEACETFLEHGGKDYRYIPCLNSNPQWIEALSDIAHDHLHGWPLGVESESDLAKRNERAELVERTKS</sequence>
<dbReference type="Gene3D" id="3.40.50.1400">
    <property type="match status" value="2"/>
</dbReference>
<evidence type="ECO:0000256" key="2">
    <source>
        <dbReference type="ARBA" id="ARBA00022490"/>
    </source>
</evidence>
<dbReference type="CDD" id="cd03411">
    <property type="entry name" value="Ferrochelatase_N"/>
    <property type="match status" value="1"/>
</dbReference>
<evidence type="ECO:0000256" key="1">
    <source>
        <dbReference type="ARBA" id="ARBA00007718"/>
    </source>
</evidence>
<feature type="binding site" evidence="9">
    <location>
        <position position="293"/>
    </location>
    <ligand>
        <name>Fe(2+)</name>
        <dbReference type="ChEBI" id="CHEBI:29033"/>
    </ligand>
</feature>
<dbReference type="CDD" id="cd00419">
    <property type="entry name" value="Ferrochelatase_C"/>
    <property type="match status" value="1"/>
</dbReference>
<evidence type="ECO:0000256" key="7">
    <source>
        <dbReference type="ARBA" id="ARBA00023244"/>
    </source>
</evidence>
<keyword evidence="6 9" id="KW-0456">Lyase</keyword>
<keyword evidence="4 9" id="KW-0408">Iron</keyword>
<evidence type="ECO:0000256" key="5">
    <source>
        <dbReference type="ARBA" id="ARBA00023133"/>
    </source>
</evidence>
<comment type="catalytic activity">
    <reaction evidence="8">
        <text>Fe-coproporphyrin III + 2 H(+) = coproporphyrin III + Fe(2+)</text>
        <dbReference type="Rhea" id="RHEA:49572"/>
        <dbReference type="ChEBI" id="CHEBI:15378"/>
        <dbReference type="ChEBI" id="CHEBI:29033"/>
        <dbReference type="ChEBI" id="CHEBI:68438"/>
        <dbReference type="ChEBI" id="CHEBI:131725"/>
        <dbReference type="EC" id="4.99.1.9"/>
    </reaction>
    <physiologicalReaction direction="right-to-left" evidence="8">
        <dbReference type="Rhea" id="RHEA:49574"/>
    </physiologicalReaction>
</comment>
<organism evidence="11 12">
    <name type="scientific">Polynucleobacter asymbioticus</name>
    <dbReference type="NCBI Taxonomy" id="576611"/>
    <lineage>
        <taxon>Bacteria</taxon>
        <taxon>Pseudomonadati</taxon>
        <taxon>Pseudomonadota</taxon>
        <taxon>Betaproteobacteria</taxon>
        <taxon>Burkholderiales</taxon>
        <taxon>Burkholderiaceae</taxon>
        <taxon>Polynucleobacter</taxon>
    </lineage>
</organism>